<feature type="compositionally biased region" description="Basic residues" evidence="1">
    <location>
        <begin position="338"/>
        <end position="351"/>
    </location>
</feature>
<feature type="compositionally biased region" description="Basic and acidic residues" evidence="1">
    <location>
        <begin position="147"/>
        <end position="180"/>
    </location>
</feature>
<proteinExistence type="predicted"/>
<dbReference type="AlphaFoldDB" id="A0A6J4L089"/>
<reference evidence="2" key="1">
    <citation type="submission" date="2020-02" db="EMBL/GenBank/DDBJ databases">
        <authorList>
            <person name="Meier V. D."/>
        </authorList>
    </citation>
    <scope>NUCLEOTIDE SEQUENCE</scope>
    <source>
        <strain evidence="2">AVDCRST_MAG68</strain>
    </source>
</reference>
<protein>
    <submittedName>
        <fullName evidence="2">Galactokinase</fullName>
        <ecNumber evidence="2">2.7.1.6</ecNumber>
    </submittedName>
</protein>
<organism evidence="2">
    <name type="scientific">uncultured Gemmatimonadota bacterium</name>
    <dbReference type="NCBI Taxonomy" id="203437"/>
    <lineage>
        <taxon>Bacteria</taxon>
        <taxon>Pseudomonadati</taxon>
        <taxon>Gemmatimonadota</taxon>
        <taxon>environmental samples</taxon>
    </lineage>
</organism>
<keyword evidence="2" id="KW-0418">Kinase</keyword>
<feature type="region of interest" description="Disordered" evidence="1">
    <location>
        <begin position="338"/>
        <end position="358"/>
    </location>
</feature>
<feature type="region of interest" description="Disordered" evidence="1">
    <location>
        <begin position="97"/>
        <end position="324"/>
    </location>
</feature>
<feature type="compositionally biased region" description="Basic residues" evidence="1">
    <location>
        <begin position="114"/>
        <end position="128"/>
    </location>
</feature>
<feature type="region of interest" description="Disordered" evidence="1">
    <location>
        <begin position="1"/>
        <end position="68"/>
    </location>
</feature>
<accession>A0A6J4L089</accession>
<feature type="compositionally biased region" description="Basic residues" evidence="1">
    <location>
        <begin position="276"/>
        <end position="290"/>
    </location>
</feature>
<feature type="compositionally biased region" description="Basic residues" evidence="1">
    <location>
        <begin position="16"/>
        <end position="26"/>
    </location>
</feature>
<evidence type="ECO:0000256" key="1">
    <source>
        <dbReference type="SAM" id="MobiDB-lite"/>
    </source>
</evidence>
<feature type="compositionally biased region" description="Basic residues" evidence="1">
    <location>
        <begin position="46"/>
        <end position="55"/>
    </location>
</feature>
<sequence>EHQRAASVHRGAGLRGKVRRAPRVRGARAGPREPDRRAHGLQRGLRAPHGHRPRRVDRPAPPRGPQGFRVLAGFPGGRLLRHLPPGQLGQGVDRVPAGHGVGAPEEGPRPGRMGGRHRRRRPDRRRAVVQRGAGAGDGAGLRGGGRLRVEPARDGAARPARGERVGGRVLRDHGPDDLRHGRGGARPADRLPHAGHALRAPAARDGGGDPGHLHPPRAGGLGVQRPAPPLRDRRGLPARPCPARRGPGHLRGALRGDGAGDAPPRPARGHGDRAHAGGRRRAGARRRRHGGAADGRQPRLPARRLRGVPRGAGHHRGAGPGAPRLLRRAHDRRRLRRVRGGPGARGRRGRLRGGSCGRLPGAHGAGAARLRLLRLRRGEHRAAVYRWRVV</sequence>
<gene>
    <name evidence="2" type="ORF">AVDCRST_MAG68-2816</name>
</gene>
<dbReference type="EC" id="2.7.1.6" evidence="2"/>
<name>A0A6J4L089_9BACT</name>
<feature type="compositionally biased region" description="Gly residues" evidence="1">
    <location>
        <begin position="133"/>
        <end position="146"/>
    </location>
</feature>
<keyword evidence="2" id="KW-0808">Transferase</keyword>
<dbReference type="GO" id="GO:0004335">
    <property type="term" value="F:galactokinase activity"/>
    <property type="evidence" value="ECO:0007669"/>
    <property type="project" value="UniProtKB-EC"/>
</dbReference>
<feature type="non-terminal residue" evidence="2">
    <location>
        <position position="390"/>
    </location>
</feature>
<feature type="compositionally biased region" description="Basic residues" evidence="1">
    <location>
        <begin position="301"/>
        <end position="317"/>
    </location>
</feature>
<dbReference type="EMBL" id="CADCTW010000089">
    <property type="protein sequence ID" value="CAA9318693.1"/>
    <property type="molecule type" value="Genomic_DNA"/>
</dbReference>
<evidence type="ECO:0000313" key="2">
    <source>
        <dbReference type="EMBL" id="CAA9318693.1"/>
    </source>
</evidence>
<feature type="compositionally biased region" description="Low complexity" evidence="1">
    <location>
        <begin position="237"/>
        <end position="253"/>
    </location>
</feature>
<feature type="non-terminal residue" evidence="2">
    <location>
        <position position="1"/>
    </location>
</feature>